<dbReference type="PROSITE" id="PS50600">
    <property type="entry name" value="ULP_PROTEASE"/>
    <property type="match status" value="1"/>
</dbReference>
<dbReference type="Proteomes" id="UP001152795">
    <property type="component" value="Unassembled WGS sequence"/>
</dbReference>
<keyword evidence="6" id="KW-1185">Reference proteome</keyword>
<dbReference type="GO" id="GO:0016929">
    <property type="term" value="F:deSUMOylase activity"/>
    <property type="evidence" value="ECO:0007669"/>
    <property type="project" value="TreeGrafter"/>
</dbReference>
<keyword evidence="4" id="KW-0788">Thiol protease</keyword>
<comment type="similarity">
    <text evidence="1">Belongs to the peptidase C48 family.</text>
</comment>
<organism evidence="5 6">
    <name type="scientific">Paramuricea clavata</name>
    <name type="common">Red gorgonian</name>
    <name type="synonym">Violescent sea-whip</name>
    <dbReference type="NCBI Taxonomy" id="317549"/>
    <lineage>
        <taxon>Eukaryota</taxon>
        <taxon>Metazoa</taxon>
        <taxon>Cnidaria</taxon>
        <taxon>Anthozoa</taxon>
        <taxon>Octocorallia</taxon>
        <taxon>Malacalcyonacea</taxon>
        <taxon>Plexauridae</taxon>
        <taxon>Paramuricea</taxon>
    </lineage>
</organism>
<dbReference type="SUPFAM" id="SSF54001">
    <property type="entry name" value="Cysteine proteinases"/>
    <property type="match status" value="2"/>
</dbReference>
<dbReference type="GO" id="GO:0016926">
    <property type="term" value="P:protein desumoylation"/>
    <property type="evidence" value="ECO:0007669"/>
    <property type="project" value="TreeGrafter"/>
</dbReference>
<dbReference type="OrthoDB" id="5989480at2759"/>
<dbReference type="AlphaFoldDB" id="A0A6S7I8U5"/>
<evidence type="ECO:0000256" key="2">
    <source>
        <dbReference type="ARBA" id="ARBA00022670"/>
    </source>
</evidence>
<dbReference type="PANTHER" id="PTHR12606">
    <property type="entry name" value="SENTRIN/SUMO-SPECIFIC PROTEASE"/>
    <property type="match status" value="1"/>
</dbReference>
<dbReference type="InterPro" id="IPR003653">
    <property type="entry name" value="Peptidase_C48_C"/>
</dbReference>
<dbReference type="Gene3D" id="3.40.395.10">
    <property type="entry name" value="Adenoviral Proteinase, Chain A"/>
    <property type="match status" value="1"/>
</dbReference>
<dbReference type="PROSITE" id="PS50235">
    <property type="entry name" value="USP_3"/>
    <property type="match status" value="1"/>
</dbReference>
<dbReference type="InterPro" id="IPR001394">
    <property type="entry name" value="Peptidase_C19_UCH"/>
</dbReference>
<keyword evidence="3" id="KW-0378">Hydrolase</keyword>
<name>A0A6S7I8U5_PARCT</name>
<dbReference type="GO" id="GO:0006508">
    <property type="term" value="P:proteolysis"/>
    <property type="evidence" value="ECO:0007669"/>
    <property type="project" value="UniProtKB-KW"/>
</dbReference>
<evidence type="ECO:0000256" key="1">
    <source>
        <dbReference type="ARBA" id="ARBA00005234"/>
    </source>
</evidence>
<dbReference type="InterPro" id="IPR028889">
    <property type="entry name" value="USP"/>
</dbReference>
<dbReference type="GO" id="GO:0004843">
    <property type="term" value="F:cysteine-type deubiquitinase activity"/>
    <property type="evidence" value="ECO:0007669"/>
    <property type="project" value="InterPro"/>
</dbReference>
<dbReference type="PANTHER" id="PTHR12606:SF141">
    <property type="entry name" value="GH15225P-RELATED"/>
    <property type="match status" value="1"/>
</dbReference>
<reference evidence="5" key="1">
    <citation type="submission" date="2020-04" db="EMBL/GenBank/DDBJ databases">
        <authorList>
            <person name="Alioto T."/>
            <person name="Alioto T."/>
            <person name="Gomez Garrido J."/>
        </authorList>
    </citation>
    <scope>NUCLEOTIDE SEQUENCE</scope>
    <source>
        <strain evidence="5">A484AB</strain>
    </source>
</reference>
<dbReference type="Pfam" id="PF02902">
    <property type="entry name" value="Peptidase_C48"/>
    <property type="match status" value="1"/>
</dbReference>
<evidence type="ECO:0000313" key="5">
    <source>
        <dbReference type="EMBL" id="CAB4012390.1"/>
    </source>
</evidence>
<dbReference type="GO" id="GO:0016579">
    <property type="term" value="P:protein deubiquitination"/>
    <property type="evidence" value="ECO:0007669"/>
    <property type="project" value="InterPro"/>
</dbReference>
<gene>
    <name evidence="5" type="ORF">PACLA_8A074345</name>
</gene>
<dbReference type="GO" id="GO:0005634">
    <property type="term" value="C:nucleus"/>
    <property type="evidence" value="ECO:0007669"/>
    <property type="project" value="TreeGrafter"/>
</dbReference>
<dbReference type="EMBL" id="CACRXK020007494">
    <property type="protein sequence ID" value="CAB4012390.1"/>
    <property type="molecule type" value="Genomic_DNA"/>
</dbReference>
<sequence length="554" mass="63947">MKTFVEYPESLKVEQVMEPEADDVEVISEEQYHLVAVISHQGNTITSGHYTVCALRSGEWFYLDDAQVSKISGLTARNQEAYVLMYERDTTKKSNAATTTLDSHPNQSSFRVFDSHPPNFYIDYPSTSYSLPKICCTEKSEEKLVYRPITESQVNEAKLKAYEDHTFPNHLRLKGYSSSDLLSLLPGTWLNNFVINNYMWLLEKKCKALGNNVRTINSDVFQTMKTPSMEIFNRNKYQTLCSDILSCDVILGAVNFGNHWCLVAIFPQLRMMVYLDSLYHGAHAKEGFQRMQNFLQCSQRISKAQDSSLDWKEWLFYNLPSQYLSQQTNSDDCGVFVSKWAQHIAVGFPLDFTQANIESFRYSMILEICAGEPRLEIELPSLESQFKNETATHEEHVNFCTSEERSKRKEVTSLKRQDILPPNYTYKLQEYEDQEKEYFTGAPKEAFKAVFSICNVTSAEQVKTWVSELASTSNIKYVTQGGYRRKGVKVLLSKWYICQCQRKKLTKKQQEAKNRTPAVFEIFGIEQFRCRYRIEKGLLPEHPARAGPTDDVEE</sequence>
<dbReference type="Gene3D" id="3.90.70.10">
    <property type="entry name" value="Cysteine proteinases"/>
    <property type="match status" value="1"/>
</dbReference>
<dbReference type="CDD" id="cd02257">
    <property type="entry name" value="Peptidase_C19"/>
    <property type="match status" value="1"/>
</dbReference>
<accession>A0A6S7I8U5</accession>
<protein>
    <submittedName>
        <fullName evidence="5">Sentrin-specific protease 1-like</fullName>
    </submittedName>
</protein>
<comment type="caution">
    <text evidence="5">The sequence shown here is derived from an EMBL/GenBank/DDBJ whole genome shotgun (WGS) entry which is preliminary data.</text>
</comment>
<dbReference type="InterPro" id="IPR018200">
    <property type="entry name" value="USP_CS"/>
</dbReference>
<keyword evidence="2 5" id="KW-0645">Protease</keyword>
<dbReference type="InterPro" id="IPR038765">
    <property type="entry name" value="Papain-like_cys_pep_sf"/>
</dbReference>
<proteinExistence type="inferred from homology"/>
<evidence type="ECO:0000256" key="3">
    <source>
        <dbReference type="ARBA" id="ARBA00022801"/>
    </source>
</evidence>
<evidence type="ECO:0000256" key="4">
    <source>
        <dbReference type="ARBA" id="ARBA00022807"/>
    </source>
</evidence>
<dbReference type="Pfam" id="PF00443">
    <property type="entry name" value="UCH"/>
    <property type="match status" value="1"/>
</dbReference>
<dbReference type="PROSITE" id="PS00973">
    <property type="entry name" value="USP_2"/>
    <property type="match status" value="1"/>
</dbReference>
<evidence type="ECO:0000313" key="6">
    <source>
        <dbReference type="Proteomes" id="UP001152795"/>
    </source>
</evidence>